<name>A0A7J5B2V0_9MICO</name>
<evidence type="ECO:0000259" key="3">
    <source>
        <dbReference type="Pfam" id="PF08327"/>
    </source>
</evidence>
<evidence type="ECO:0000313" key="4">
    <source>
        <dbReference type="EMBL" id="KAB1638356.1"/>
    </source>
</evidence>
<feature type="region of interest" description="Disordered" evidence="2">
    <location>
        <begin position="30"/>
        <end position="56"/>
    </location>
</feature>
<dbReference type="Proteomes" id="UP000490386">
    <property type="component" value="Unassembled WGS sequence"/>
</dbReference>
<comment type="caution">
    <text evidence="4">The sequence shown here is derived from an EMBL/GenBank/DDBJ whole genome shotgun (WGS) entry which is preliminary data.</text>
</comment>
<dbReference type="CDD" id="cd07814">
    <property type="entry name" value="SRPBCC_CalC_Aha1-like"/>
    <property type="match status" value="1"/>
</dbReference>
<dbReference type="Pfam" id="PF08327">
    <property type="entry name" value="AHSA1"/>
    <property type="match status" value="1"/>
</dbReference>
<evidence type="ECO:0000256" key="1">
    <source>
        <dbReference type="ARBA" id="ARBA00006817"/>
    </source>
</evidence>
<reference evidence="4 5" key="1">
    <citation type="submission" date="2019-09" db="EMBL/GenBank/DDBJ databases">
        <title>Phylogeny of genus Pseudoclavibacter and closely related genus.</title>
        <authorList>
            <person name="Li Y."/>
        </authorList>
    </citation>
    <scope>NUCLEOTIDE SEQUENCE [LARGE SCALE GENOMIC DNA]</scope>
    <source>
        <strain evidence="4 5">THG-MD12</strain>
    </source>
</reference>
<comment type="similarity">
    <text evidence="1">Belongs to the AHA1 family.</text>
</comment>
<accession>A0A7J5B2V0</accession>
<feature type="domain" description="Activator of Hsp90 ATPase homologue 1/2-like C-terminal" evidence="3">
    <location>
        <begin position="88"/>
        <end position="214"/>
    </location>
</feature>
<dbReference type="EMBL" id="WBJX01000002">
    <property type="protein sequence ID" value="KAB1638356.1"/>
    <property type="molecule type" value="Genomic_DNA"/>
</dbReference>
<sequence>MEILGADTRERSDCHRLHHHLRRRHLVLRTGVPGRRRHASPPGVPGGHPPELAGAVHPVAARGPKPQVATEAPRAVFTPSIDISVRIKAPAELIWQALVDEDLRELWWPESEFKIKRGAKITARSLRPGKKKPRITSGTITKIDAPEELHFTWKTKSGDFETDVVLVVVQQKDKKSKVRVLEQGFPRGDYAEIHVAKYRDGWREHLLQLQELFEDGPGRKLATNSLKHS</sequence>
<proteinExistence type="inferred from homology"/>
<evidence type="ECO:0000256" key="2">
    <source>
        <dbReference type="SAM" id="MobiDB-lite"/>
    </source>
</evidence>
<dbReference type="AlphaFoldDB" id="A0A7J5B2V0"/>
<protein>
    <submittedName>
        <fullName evidence="4">SRPBCC domain-containing protein</fullName>
    </submittedName>
</protein>
<dbReference type="Gene3D" id="3.30.530.20">
    <property type="match status" value="1"/>
</dbReference>
<gene>
    <name evidence="4" type="ORF">F8O03_08135</name>
</gene>
<evidence type="ECO:0000313" key="5">
    <source>
        <dbReference type="Proteomes" id="UP000490386"/>
    </source>
</evidence>
<dbReference type="SUPFAM" id="SSF55961">
    <property type="entry name" value="Bet v1-like"/>
    <property type="match status" value="1"/>
</dbReference>
<organism evidence="4 5">
    <name type="scientific">Pseudoclavibacter terrae</name>
    <dbReference type="NCBI Taxonomy" id="1530195"/>
    <lineage>
        <taxon>Bacteria</taxon>
        <taxon>Bacillati</taxon>
        <taxon>Actinomycetota</taxon>
        <taxon>Actinomycetes</taxon>
        <taxon>Micrococcales</taxon>
        <taxon>Microbacteriaceae</taxon>
        <taxon>Pseudoclavibacter</taxon>
    </lineage>
</organism>
<dbReference type="OrthoDB" id="5106541at2"/>
<dbReference type="InterPro" id="IPR013538">
    <property type="entry name" value="ASHA1/2-like_C"/>
</dbReference>
<dbReference type="InterPro" id="IPR023393">
    <property type="entry name" value="START-like_dom_sf"/>
</dbReference>
<keyword evidence="5" id="KW-1185">Reference proteome</keyword>